<dbReference type="Proteomes" id="UP000003835">
    <property type="component" value="Unassembled WGS sequence"/>
</dbReference>
<protein>
    <submittedName>
        <fullName evidence="1">Uncharacterized protein</fullName>
    </submittedName>
</protein>
<dbReference type="EMBL" id="DS989863">
    <property type="protein sequence ID" value="EDX72581.1"/>
    <property type="molecule type" value="Genomic_DNA"/>
</dbReference>
<reference evidence="1 2" key="1">
    <citation type="submission" date="2008-07" db="EMBL/GenBank/DDBJ databases">
        <authorList>
            <person name="Tandeau de Marsac N."/>
            <person name="Ferriera S."/>
            <person name="Johnson J."/>
            <person name="Kravitz S."/>
            <person name="Beeson K."/>
            <person name="Sutton G."/>
            <person name="Rogers Y.-H."/>
            <person name="Friedman R."/>
            <person name="Frazier M."/>
            <person name="Venter J.C."/>
        </authorList>
    </citation>
    <scope>NUCLEOTIDE SEQUENCE [LARGE SCALE GENOMIC DNA]</scope>
    <source>
        <strain evidence="1 2">PCC 7420</strain>
    </source>
</reference>
<name>B4VZL0_9CYAN</name>
<evidence type="ECO:0000313" key="1">
    <source>
        <dbReference type="EMBL" id="EDX72581.1"/>
    </source>
</evidence>
<keyword evidence="2" id="KW-1185">Reference proteome</keyword>
<sequence>MGLWGMGKFTPVNNLLDRLGEHQEPHFFYPEDRIYPPTPSPLPDCLFGHVL</sequence>
<proteinExistence type="predicted"/>
<dbReference type="HOGENOM" id="CLU_3097658_0_0_3"/>
<organism evidence="1 2">
    <name type="scientific">Coleofasciculus chthonoplastes PCC 7420</name>
    <dbReference type="NCBI Taxonomy" id="118168"/>
    <lineage>
        <taxon>Bacteria</taxon>
        <taxon>Bacillati</taxon>
        <taxon>Cyanobacteriota</taxon>
        <taxon>Cyanophyceae</taxon>
        <taxon>Coleofasciculales</taxon>
        <taxon>Coleofasciculaceae</taxon>
        <taxon>Coleofasciculus</taxon>
    </lineage>
</organism>
<gene>
    <name evidence="1" type="ORF">MC7420_2489</name>
</gene>
<evidence type="ECO:0000313" key="2">
    <source>
        <dbReference type="Proteomes" id="UP000003835"/>
    </source>
</evidence>
<dbReference type="AlphaFoldDB" id="B4VZL0"/>
<accession>B4VZL0</accession>